<feature type="domain" description="Cytochrome c" evidence="11">
    <location>
        <begin position="52"/>
        <end position="177"/>
    </location>
</feature>
<dbReference type="InterPro" id="IPR026259">
    <property type="entry name" value="MauG/Cytc_peroxidase"/>
</dbReference>
<evidence type="ECO:0000256" key="10">
    <source>
        <dbReference type="SAM" id="SignalP"/>
    </source>
</evidence>
<accession>A0A5P8NYQ6</accession>
<keyword evidence="7 9" id="KW-0408">Iron</keyword>
<feature type="binding site" description="covalent" evidence="8">
    <location>
        <position position="74"/>
    </location>
    <ligand>
        <name>heme c</name>
        <dbReference type="ChEBI" id="CHEBI:61717"/>
        <label>1</label>
    </ligand>
</feature>
<dbReference type="RefSeq" id="WP_152306516.1">
    <property type="nucleotide sequence ID" value="NZ_CP043617.1"/>
</dbReference>
<dbReference type="GO" id="GO:0042597">
    <property type="term" value="C:periplasmic space"/>
    <property type="evidence" value="ECO:0007669"/>
    <property type="project" value="UniProtKB-SubCell"/>
</dbReference>
<dbReference type="InterPro" id="IPR036909">
    <property type="entry name" value="Cyt_c-like_dom_sf"/>
</dbReference>
<evidence type="ECO:0000313" key="13">
    <source>
        <dbReference type="Proteomes" id="UP000326944"/>
    </source>
</evidence>
<dbReference type="PANTHER" id="PTHR30600:SF7">
    <property type="entry name" value="CYTOCHROME C PEROXIDASE-RELATED"/>
    <property type="match status" value="1"/>
</dbReference>
<gene>
    <name evidence="12" type="ORF">FJR48_02055</name>
</gene>
<keyword evidence="4 10" id="KW-0732">Signal</keyword>
<feature type="binding site" description="covalent" evidence="8">
    <location>
        <position position="220"/>
    </location>
    <ligand>
        <name>heme c</name>
        <dbReference type="ChEBI" id="CHEBI:61717"/>
        <label>2</label>
    </ligand>
</feature>
<organism evidence="12 13">
    <name type="scientific">Sulfurimonas lithotrophica</name>
    <dbReference type="NCBI Taxonomy" id="2590022"/>
    <lineage>
        <taxon>Bacteria</taxon>
        <taxon>Pseudomonadati</taxon>
        <taxon>Campylobacterota</taxon>
        <taxon>Epsilonproteobacteria</taxon>
        <taxon>Campylobacterales</taxon>
        <taxon>Sulfurimonadaceae</taxon>
        <taxon>Sulfurimonas</taxon>
    </lineage>
</organism>
<dbReference type="InterPro" id="IPR051395">
    <property type="entry name" value="Cytochrome_c_Peroxidase/MauG"/>
</dbReference>
<keyword evidence="2 8" id="KW-0349">Heme</keyword>
<feature type="binding site" description="axial binding residue" evidence="9">
    <location>
        <position position="94"/>
    </location>
    <ligand>
        <name>heme c</name>
        <dbReference type="ChEBI" id="CHEBI:61717"/>
        <label>1</label>
    </ligand>
    <ligandPart>
        <name>Fe</name>
        <dbReference type="ChEBI" id="CHEBI:18248"/>
    </ligandPart>
</feature>
<feature type="binding site" description="covalent" evidence="8">
    <location>
        <position position="77"/>
    </location>
    <ligand>
        <name>heme c</name>
        <dbReference type="ChEBI" id="CHEBI:61717"/>
        <label>1</label>
    </ligand>
</feature>
<dbReference type="Pfam" id="PF03150">
    <property type="entry name" value="CCP_MauG"/>
    <property type="match status" value="1"/>
</dbReference>
<feature type="domain" description="Cytochrome c" evidence="11">
    <location>
        <begin position="206"/>
        <end position="313"/>
    </location>
</feature>
<dbReference type="KEGG" id="sulg:FJR48_02055"/>
<evidence type="ECO:0000256" key="9">
    <source>
        <dbReference type="PIRSR" id="PIRSR000294-2"/>
    </source>
</evidence>
<feature type="binding site" description="axial binding residue" evidence="9">
    <location>
        <position position="224"/>
    </location>
    <ligand>
        <name>heme c</name>
        <dbReference type="ChEBI" id="CHEBI:61717"/>
        <label>2</label>
    </ligand>
    <ligandPart>
        <name>Fe</name>
        <dbReference type="ChEBI" id="CHEBI:18248"/>
    </ligandPart>
</feature>
<dbReference type="Pfam" id="PF00034">
    <property type="entry name" value="Cytochrom_C"/>
    <property type="match status" value="1"/>
</dbReference>
<keyword evidence="6" id="KW-0560">Oxidoreductase</keyword>
<dbReference type="GO" id="GO:0046872">
    <property type="term" value="F:metal ion binding"/>
    <property type="evidence" value="ECO:0007669"/>
    <property type="project" value="UniProtKB-KW"/>
</dbReference>
<feature type="chain" id="PRO_5025059571" evidence="10">
    <location>
        <begin position="23"/>
        <end position="337"/>
    </location>
</feature>
<comment type="cofactor">
    <cofactor evidence="8">
        <name>heme</name>
        <dbReference type="ChEBI" id="CHEBI:30413"/>
    </cofactor>
    <text evidence="8">Binds 2 heme groups.</text>
</comment>
<sequence>MKTLALTLVSASLLMGSGLATQAIDAGLKPIPNDKKELNKLIDNPNNPITAMKVELGKKLYFDPRLSKSNLISCNTCHNLATGGTDGVSAAVGHKWTANPHHLNSPTVYNSVFFSAQFWDGRDPSLEKQAQGPIQAHPEMAATKDHVVNTVTSMPQYVGEFKAAYGKDVKITFEKITDTIATFERTLVTPSRFDDFLNGDEKALSSAEKAGLKTFIDKGCATCHNGVGLGQDMNVFEVTAKYKHRDIGDFRGNKNGHVKVPTLRNIVETAPYFHNGAIWGVKEAVIEMGRIQLGQDISDKEAESIATFLNSLTGKKPDIAYPQLPARTASTPKPDMQ</sequence>
<evidence type="ECO:0000256" key="4">
    <source>
        <dbReference type="ARBA" id="ARBA00022729"/>
    </source>
</evidence>
<evidence type="ECO:0000256" key="7">
    <source>
        <dbReference type="ARBA" id="ARBA00023004"/>
    </source>
</evidence>
<dbReference type="PANTHER" id="PTHR30600">
    <property type="entry name" value="CYTOCHROME C PEROXIDASE-RELATED"/>
    <property type="match status" value="1"/>
</dbReference>
<evidence type="ECO:0000313" key="12">
    <source>
        <dbReference type="EMBL" id="QFR48573.1"/>
    </source>
</evidence>
<dbReference type="Proteomes" id="UP000326944">
    <property type="component" value="Chromosome"/>
</dbReference>
<name>A0A5P8NYQ6_9BACT</name>
<dbReference type="InterPro" id="IPR009056">
    <property type="entry name" value="Cyt_c-like_dom"/>
</dbReference>
<feature type="binding site" description="axial binding residue" evidence="9">
    <location>
        <position position="78"/>
    </location>
    <ligand>
        <name>heme c</name>
        <dbReference type="ChEBI" id="CHEBI:61717"/>
        <label>1</label>
    </ligand>
    <ligandPart>
        <name>Fe</name>
        <dbReference type="ChEBI" id="CHEBI:18248"/>
    </ligandPart>
</feature>
<dbReference type="InterPro" id="IPR004852">
    <property type="entry name" value="Di-haem_cyt_c_peroxidsae"/>
</dbReference>
<evidence type="ECO:0000256" key="2">
    <source>
        <dbReference type="ARBA" id="ARBA00022617"/>
    </source>
</evidence>
<dbReference type="Gene3D" id="1.10.760.10">
    <property type="entry name" value="Cytochrome c-like domain"/>
    <property type="match status" value="2"/>
</dbReference>
<protein>
    <submittedName>
        <fullName evidence="12">Cytochrome-c peroxidase</fullName>
    </submittedName>
</protein>
<keyword evidence="12" id="KW-0575">Peroxidase</keyword>
<feature type="binding site" description="axial binding residue" evidence="9">
    <location>
        <position position="288"/>
    </location>
    <ligand>
        <name>heme c</name>
        <dbReference type="ChEBI" id="CHEBI:61717"/>
        <label>2</label>
    </ligand>
    <ligandPart>
        <name>Fe</name>
        <dbReference type="ChEBI" id="CHEBI:18248"/>
    </ligandPart>
</feature>
<dbReference type="OrthoDB" id="9805202at2"/>
<dbReference type="GO" id="GO:0004130">
    <property type="term" value="F:cytochrome-c peroxidase activity"/>
    <property type="evidence" value="ECO:0007669"/>
    <property type="project" value="TreeGrafter"/>
</dbReference>
<dbReference type="GO" id="GO:0020037">
    <property type="term" value="F:heme binding"/>
    <property type="evidence" value="ECO:0007669"/>
    <property type="project" value="InterPro"/>
</dbReference>
<dbReference type="AlphaFoldDB" id="A0A5P8NYQ6"/>
<evidence type="ECO:0000256" key="5">
    <source>
        <dbReference type="ARBA" id="ARBA00022764"/>
    </source>
</evidence>
<comment type="PTM">
    <text evidence="8">Binds 2 heme groups per subunit.</text>
</comment>
<reference evidence="12 13" key="1">
    <citation type="submission" date="2019-09" db="EMBL/GenBank/DDBJ databases">
        <title>Sulfurimonas gotlandica sp. nov., a chemoautotrophic and psychrotolerant epsilonproteobacterium isolated from a pelagic redoxcline, and an emended description of the genus Sulfurimonas.</title>
        <authorList>
            <person name="Wang S."/>
            <person name="Jiang L."/>
            <person name="Shao S."/>
        </authorList>
    </citation>
    <scope>NUCLEOTIDE SEQUENCE [LARGE SCALE GENOMIC DNA]</scope>
    <source>
        <strain evidence="12 13">GYSZ_1</strain>
    </source>
</reference>
<proteinExistence type="predicted"/>
<evidence type="ECO:0000256" key="6">
    <source>
        <dbReference type="ARBA" id="ARBA00023002"/>
    </source>
</evidence>
<dbReference type="PIRSF" id="PIRSF000294">
    <property type="entry name" value="Cytochrome-c_peroxidase"/>
    <property type="match status" value="1"/>
</dbReference>
<keyword evidence="3 9" id="KW-0479">Metal-binding</keyword>
<dbReference type="GO" id="GO:0009055">
    <property type="term" value="F:electron transfer activity"/>
    <property type="evidence" value="ECO:0007669"/>
    <property type="project" value="InterPro"/>
</dbReference>
<keyword evidence="5" id="KW-0574">Periplasm</keyword>
<evidence type="ECO:0000256" key="1">
    <source>
        <dbReference type="ARBA" id="ARBA00004418"/>
    </source>
</evidence>
<evidence type="ECO:0000256" key="8">
    <source>
        <dbReference type="PIRSR" id="PIRSR000294-1"/>
    </source>
</evidence>
<keyword evidence="13" id="KW-1185">Reference proteome</keyword>
<feature type="signal peptide" evidence="10">
    <location>
        <begin position="1"/>
        <end position="22"/>
    </location>
</feature>
<evidence type="ECO:0000259" key="11">
    <source>
        <dbReference type="PROSITE" id="PS51007"/>
    </source>
</evidence>
<comment type="subcellular location">
    <subcellularLocation>
        <location evidence="1">Periplasm</location>
    </subcellularLocation>
</comment>
<dbReference type="SUPFAM" id="SSF46626">
    <property type="entry name" value="Cytochrome c"/>
    <property type="match status" value="2"/>
</dbReference>
<dbReference type="EMBL" id="CP043617">
    <property type="protein sequence ID" value="QFR48573.1"/>
    <property type="molecule type" value="Genomic_DNA"/>
</dbReference>
<evidence type="ECO:0000256" key="3">
    <source>
        <dbReference type="ARBA" id="ARBA00022723"/>
    </source>
</evidence>
<feature type="binding site" description="covalent" evidence="8">
    <location>
        <position position="223"/>
    </location>
    <ligand>
        <name>heme c</name>
        <dbReference type="ChEBI" id="CHEBI:61717"/>
        <label>2</label>
    </ligand>
</feature>
<dbReference type="PROSITE" id="PS51007">
    <property type="entry name" value="CYTC"/>
    <property type="match status" value="2"/>
</dbReference>